<protein>
    <submittedName>
        <fullName evidence="2">Uncharacterized protein</fullName>
    </submittedName>
</protein>
<gene>
    <name evidence="2" type="ORF">COCSUDRAFT_57532</name>
</gene>
<sequence>MAQHPPAGGTNVLLLALFLERCSLAGSTEAPEPAAAPSGRLLAAAVSGSRGEQPSAGMKAGAEARRKLFLTCVSQMDWG</sequence>
<feature type="chain" id="PRO_5003637166" evidence="1">
    <location>
        <begin position="26"/>
        <end position="79"/>
    </location>
</feature>
<feature type="signal peptide" evidence="1">
    <location>
        <begin position="1"/>
        <end position="25"/>
    </location>
</feature>
<reference evidence="2 3" key="1">
    <citation type="journal article" date="2012" name="Genome Biol.">
        <title>The genome of the polar eukaryotic microalga coccomyxa subellipsoidea reveals traits of cold adaptation.</title>
        <authorList>
            <person name="Blanc G."/>
            <person name="Agarkova I."/>
            <person name="Grimwood J."/>
            <person name="Kuo A."/>
            <person name="Brueggeman A."/>
            <person name="Dunigan D."/>
            <person name="Gurnon J."/>
            <person name="Ladunga I."/>
            <person name="Lindquist E."/>
            <person name="Lucas S."/>
            <person name="Pangilinan J."/>
            <person name="Proschold T."/>
            <person name="Salamov A."/>
            <person name="Schmutz J."/>
            <person name="Weeks D."/>
            <person name="Yamada T."/>
            <person name="Claverie J.M."/>
            <person name="Grigoriev I."/>
            <person name="Van Etten J."/>
            <person name="Lomsadze A."/>
            <person name="Borodovsky M."/>
        </authorList>
    </citation>
    <scope>NUCLEOTIDE SEQUENCE [LARGE SCALE GENOMIC DNA]</scope>
    <source>
        <strain evidence="2 3">C-169</strain>
    </source>
</reference>
<keyword evidence="3" id="KW-1185">Reference proteome</keyword>
<dbReference type="GeneID" id="17038357"/>
<dbReference type="EMBL" id="AGSI01000015">
    <property type="protein sequence ID" value="EIE20381.1"/>
    <property type="molecule type" value="Genomic_DNA"/>
</dbReference>
<proteinExistence type="predicted"/>
<dbReference type="RefSeq" id="XP_005644925.1">
    <property type="nucleotide sequence ID" value="XM_005644868.1"/>
</dbReference>
<name>I0YPR2_COCSC</name>
<evidence type="ECO:0000256" key="1">
    <source>
        <dbReference type="SAM" id="SignalP"/>
    </source>
</evidence>
<keyword evidence="1" id="KW-0732">Signal</keyword>
<evidence type="ECO:0000313" key="3">
    <source>
        <dbReference type="Proteomes" id="UP000007264"/>
    </source>
</evidence>
<comment type="caution">
    <text evidence="2">The sequence shown here is derived from an EMBL/GenBank/DDBJ whole genome shotgun (WGS) entry which is preliminary data.</text>
</comment>
<dbReference type="Proteomes" id="UP000007264">
    <property type="component" value="Unassembled WGS sequence"/>
</dbReference>
<organism evidence="2 3">
    <name type="scientific">Coccomyxa subellipsoidea (strain C-169)</name>
    <name type="common">Green microalga</name>
    <dbReference type="NCBI Taxonomy" id="574566"/>
    <lineage>
        <taxon>Eukaryota</taxon>
        <taxon>Viridiplantae</taxon>
        <taxon>Chlorophyta</taxon>
        <taxon>core chlorophytes</taxon>
        <taxon>Trebouxiophyceae</taxon>
        <taxon>Trebouxiophyceae incertae sedis</taxon>
        <taxon>Coccomyxaceae</taxon>
        <taxon>Coccomyxa</taxon>
        <taxon>Coccomyxa subellipsoidea</taxon>
    </lineage>
</organism>
<dbReference type="AlphaFoldDB" id="I0YPR2"/>
<dbReference type="KEGG" id="csl:COCSUDRAFT_57532"/>
<accession>I0YPR2</accession>
<evidence type="ECO:0000313" key="2">
    <source>
        <dbReference type="EMBL" id="EIE20381.1"/>
    </source>
</evidence>